<accession>A0A830GRP7</accession>
<sequence>MEIREYVMERVRRGGGGCVGVEELVEDVAREFRIPRSRAAYEVFMLTRQGAIQLDYPYDGVAPYFLTTQGLWYWSIIALTAASLASILLVRGTPLIYLRYALGALLVLFLPGYSLVEALYPRGDELSPLERLALSIGLSLAVEPLLGLILNYTPWGIRLDPILASTALLVTALTTTAAARKALTQITAGKCPNTPKNK</sequence>
<dbReference type="InterPro" id="IPR011674">
    <property type="entry name" value="DUF1616"/>
</dbReference>
<keyword evidence="1" id="KW-0472">Membrane</keyword>
<dbReference type="RefSeq" id="WP_229657606.1">
    <property type="nucleotide sequence ID" value="NZ_BMNL01000001.1"/>
</dbReference>
<evidence type="ECO:0000259" key="2">
    <source>
        <dbReference type="Pfam" id="PF07760"/>
    </source>
</evidence>
<feature type="domain" description="DUF1616" evidence="2">
    <location>
        <begin position="78"/>
        <end position="182"/>
    </location>
</feature>
<feature type="transmembrane region" description="Helical" evidence="1">
    <location>
        <begin position="132"/>
        <end position="150"/>
    </location>
</feature>
<keyword evidence="1" id="KW-1133">Transmembrane helix</keyword>
<reference evidence="3" key="2">
    <citation type="submission" date="2020-09" db="EMBL/GenBank/DDBJ databases">
        <authorList>
            <person name="Sun Q."/>
            <person name="Ohkuma M."/>
        </authorList>
    </citation>
    <scope>NUCLEOTIDE SEQUENCE</scope>
    <source>
        <strain evidence="3">JCM 10088</strain>
    </source>
</reference>
<dbReference type="EMBL" id="BMNL01000001">
    <property type="protein sequence ID" value="GGP19017.1"/>
    <property type="molecule type" value="Genomic_DNA"/>
</dbReference>
<evidence type="ECO:0000313" key="3">
    <source>
        <dbReference type="EMBL" id="GGP19017.1"/>
    </source>
</evidence>
<dbReference type="Proteomes" id="UP000610960">
    <property type="component" value="Unassembled WGS sequence"/>
</dbReference>
<evidence type="ECO:0000313" key="4">
    <source>
        <dbReference type="Proteomes" id="UP000610960"/>
    </source>
</evidence>
<organism evidence="3 4">
    <name type="scientific">Thermocladium modestius</name>
    <dbReference type="NCBI Taxonomy" id="62609"/>
    <lineage>
        <taxon>Archaea</taxon>
        <taxon>Thermoproteota</taxon>
        <taxon>Thermoprotei</taxon>
        <taxon>Thermoproteales</taxon>
        <taxon>Thermoproteaceae</taxon>
        <taxon>Thermocladium</taxon>
    </lineage>
</organism>
<comment type="caution">
    <text evidence="3">The sequence shown here is derived from an EMBL/GenBank/DDBJ whole genome shotgun (WGS) entry which is preliminary data.</text>
</comment>
<feature type="transmembrane region" description="Helical" evidence="1">
    <location>
        <begin position="71"/>
        <end position="90"/>
    </location>
</feature>
<feature type="transmembrane region" description="Helical" evidence="1">
    <location>
        <begin position="96"/>
        <end position="120"/>
    </location>
</feature>
<evidence type="ECO:0000256" key="1">
    <source>
        <dbReference type="SAM" id="Phobius"/>
    </source>
</evidence>
<reference evidence="3" key="1">
    <citation type="journal article" date="2014" name="Int. J. Syst. Evol. Microbiol.">
        <title>Complete genome sequence of Corynebacterium casei LMG S-19264T (=DSM 44701T), isolated from a smear-ripened cheese.</title>
        <authorList>
            <consortium name="US DOE Joint Genome Institute (JGI-PGF)"/>
            <person name="Walter F."/>
            <person name="Albersmeier A."/>
            <person name="Kalinowski J."/>
            <person name="Ruckert C."/>
        </authorList>
    </citation>
    <scope>NUCLEOTIDE SEQUENCE</scope>
    <source>
        <strain evidence="3">JCM 10088</strain>
    </source>
</reference>
<protein>
    <recommendedName>
        <fullName evidence="2">DUF1616 domain-containing protein</fullName>
    </recommendedName>
</protein>
<name>A0A830GRP7_9CREN</name>
<proteinExistence type="predicted"/>
<gene>
    <name evidence="3" type="ORF">GCM10007981_01000</name>
</gene>
<keyword evidence="1" id="KW-0812">Transmembrane</keyword>
<keyword evidence="4" id="KW-1185">Reference proteome</keyword>
<dbReference type="AlphaFoldDB" id="A0A830GRP7"/>
<dbReference type="Pfam" id="PF07760">
    <property type="entry name" value="DUF1616"/>
    <property type="match status" value="1"/>
</dbReference>